<dbReference type="EMBL" id="MDKE01000033">
    <property type="protein sequence ID" value="OIN07776.1"/>
    <property type="molecule type" value="Genomic_DNA"/>
</dbReference>
<name>A0A1J4QCF6_9GAMM</name>
<dbReference type="AlphaFoldDB" id="A0A1J4QCF6"/>
<comment type="caution">
    <text evidence="1">The sequence shown here is derived from an EMBL/GenBank/DDBJ whole genome shotgun (WGS) entry which is preliminary data.</text>
</comment>
<keyword evidence="2" id="KW-1185">Reference proteome</keyword>
<accession>A0A1J4QCF6</accession>
<organism evidence="1 2">
    <name type="scientific">Oceanisphaera psychrotolerans</name>
    <dbReference type="NCBI Taxonomy" id="1414654"/>
    <lineage>
        <taxon>Bacteria</taxon>
        <taxon>Pseudomonadati</taxon>
        <taxon>Pseudomonadota</taxon>
        <taxon>Gammaproteobacteria</taxon>
        <taxon>Aeromonadales</taxon>
        <taxon>Aeromonadaceae</taxon>
        <taxon>Oceanisphaera</taxon>
    </lineage>
</organism>
<dbReference type="InterPro" id="IPR036909">
    <property type="entry name" value="Cyt_c-like_dom_sf"/>
</dbReference>
<protein>
    <submittedName>
        <fullName evidence="1">Cytochrome C</fullName>
    </submittedName>
</protein>
<evidence type="ECO:0000313" key="1">
    <source>
        <dbReference type="EMBL" id="OIN07776.1"/>
    </source>
</evidence>
<evidence type="ECO:0000313" key="2">
    <source>
        <dbReference type="Proteomes" id="UP000243073"/>
    </source>
</evidence>
<dbReference type="Proteomes" id="UP000243073">
    <property type="component" value="Unassembled WGS sequence"/>
</dbReference>
<dbReference type="Gene3D" id="1.10.760.10">
    <property type="entry name" value="Cytochrome c-like domain"/>
    <property type="match status" value="1"/>
</dbReference>
<proteinExistence type="predicted"/>
<dbReference type="SUPFAM" id="SSF46626">
    <property type="entry name" value="Cytochrome c"/>
    <property type="match status" value="1"/>
</dbReference>
<dbReference type="OrthoDB" id="9811281at2"/>
<sequence length="157" mass="17266">MLGAALLTLPPVEHVLAEGADSGDAALIERGRYLVRIAGCNDCHTPGYAQSGGQVPEPLWLTGDQLGWHGAWGTTYPTNLRLYMQGISVDEWLQQARTRQLRPPMPWFALRDMTEEDLRAIYSLVRHLGPAGEPVPAYVPPEQEPVGPLVRFPLGSQ</sequence>
<gene>
    <name evidence="1" type="ORF">BFR47_03085</name>
</gene>
<dbReference type="GO" id="GO:0009055">
    <property type="term" value="F:electron transfer activity"/>
    <property type="evidence" value="ECO:0007669"/>
    <property type="project" value="InterPro"/>
</dbReference>
<dbReference type="STRING" id="1414654.BFR47_03085"/>
<reference evidence="1 2" key="1">
    <citation type="submission" date="2016-07" db="EMBL/GenBank/DDBJ databases">
        <title>Draft Genome Sequence of Oceanisphaera psychrotolerans, isolated from coastal sediment samples.</title>
        <authorList>
            <person name="Zhuo S."/>
            <person name="Ruan Z."/>
        </authorList>
    </citation>
    <scope>NUCLEOTIDE SEQUENCE [LARGE SCALE GENOMIC DNA]</scope>
    <source>
        <strain evidence="1 2">LAM-WHM-ZC</strain>
    </source>
</reference>
<dbReference type="GO" id="GO:0020037">
    <property type="term" value="F:heme binding"/>
    <property type="evidence" value="ECO:0007669"/>
    <property type="project" value="InterPro"/>
</dbReference>